<dbReference type="Proteomes" id="UP000291838">
    <property type="component" value="Unassembled WGS sequence"/>
</dbReference>
<dbReference type="InterPro" id="IPR034660">
    <property type="entry name" value="DinB/YfiT-like"/>
</dbReference>
<gene>
    <name evidence="2" type="ORF">EUA06_02230</name>
</gene>
<dbReference type="EMBL" id="SDWS01000001">
    <property type="protein sequence ID" value="RYB96411.1"/>
    <property type="molecule type" value="Genomic_DNA"/>
</dbReference>
<organism evidence="2 3">
    <name type="scientific">Nocardioides glacieisoli</name>
    <dbReference type="NCBI Taxonomy" id="1168730"/>
    <lineage>
        <taxon>Bacteria</taxon>
        <taxon>Bacillati</taxon>
        <taxon>Actinomycetota</taxon>
        <taxon>Actinomycetes</taxon>
        <taxon>Propionibacteriales</taxon>
        <taxon>Nocardioidaceae</taxon>
        <taxon>Nocardioides</taxon>
    </lineage>
</organism>
<evidence type="ECO:0000313" key="2">
    <source>
        <dbReference type="EMBL" id="RYB96411.1"/>
    </source>
</evidence>
<reference evidence="2 3" key="1">
    <citation type="submission" date="2019-01" db="EMBL/GenBank/DDBJ databases">
        <title>Novel species of Nocardioides.</title>
        <authorList>
            <person name="Liu Q."/>
            <person name="Xin Y.-H."/>
        </authorList>
    </citation>
    <scope>NUCLEOTIDE SEQUENCE [LARGE SCALE GENOMIC DNA]</scope>
    <source>
        <strain evidence="2 3">HLT3-15</strain>
    </source>
</reference>
<sequence length="150" mass="16535">MPISIAEEVLDQIESHWEGQLRPRLHGLTDDELAWTPIHSDPRTTIEWRIRHVTEGLAETNATYFDGPPVGELPRPGSASDALDRLDEAYAGWVSGVRGLGDLGLSEAQGSRSPAAFAQAPVARVMLFTSVEVIHHGAEICLLRDLYVRR</sequence>
<dbReference type="OrthoDB" id="5022306at2"/>
<dbReference type="Pfam" id="PF12867">
    <property type="entry name" value="DinB_2"/>
    <property type="match status" value="1"/>
</dbReference>
<protein>
    <submittedName>
        <fullName evidence="2">DinB family protein</fullName>
    </submittedName>
</protein>
<dbReference type="AlphaFoldDB" id="A0A4Q2S3U6"/>
<proteinExistence type="predicted"/>
<dbReference type="SUPFAM" id="SSF109854">
    <property type="entry name" value="DinB/YfiT-like putative metalloenzymes"/>
    <property type="match status" value="1"/>
</dbReference>
<feature type="domain" description="DinB-like" evidence="1">
    <location>
        <begin position="16"/>
        <end position="140"/>
    </location>
</feature>
<name>A0A4Q2S3U6_9ACTN</name>
<evidence type="ECO:0000259" key="1">
    <source>
        <dbReference type="Pfam" id="PF12867"/>
    </source>
</evidence>
<comment type="caution">
    <text evidence="2">The sequence shown here is derived from an EMBL/GenBank/DDBJ whole genome shotgun (WGS) entry which is preliminary data.</text>
</comment>
<dbReference type="RefSeq" id="WP_129473360.1">
    <property type="nucleotide sequence ID" value="NZ_SDWS01000001.1"/>
</dbReference>
<keyword evidence="3" id="KW-1185">Reference proteome</keyword>
<dbReference type="InterPro" id="IPR024775">
    <property type="entry name" value="DinB-like"/>
</dbReference>
<accession>A0A4Q2S3U6</accession>
<evidence type="ECO:0000313" key="3">
    <source>
        <dbReference type="Proteomes" id="UP000291838"/>
    </source>
</evidence>